<feature type="transmembrane region" description="Helical" evidence="7">
    <location>
        <begin position="391"/>
        <end position="411"/>
    </location>
</feature>
<keyword evidence="3" id="KW-1003">Cell membrane</keyword>
<protein>
    <submittedName>
        <fullName evidence="8">APC family permease</fullName>
    </submittedName>
</protein>
<dbReference type="GO" id="GO:0022857">
    <property type="term" value="F:transmembrane transporter activity"/>
    <property type="evidence" value="ECO:0007669"/>
    <property type="project" value="InterPro"/>
</dbReference>
<feature type="transmembrane region" description="Helical" evidence="7">
    <location>
        <begin position="311"/>
        <end position="330"/>
    </location>
</feature>
<dbReference type="AlphaFoldDB" id="A0A9X3MUE0"/>
<evidence type="ECO:0000256" key="6">
    <source>
        <dbReference type="ARBA" id="ARBA00023136"/>
    </source>
</evidence>
<dbReference type="Gene3D" id="1.20.1740.10">
    <property type="entry name" value="Amino acid/polyamine transporter I"/>
    <property type="match status" value="1"/>
</dbReference>
<accession>A0A9X3MUE0</accession>
<comment type="caution">
    <text evidence="8">The sequence shown here is derived from an EMBL/GenBank/DDBJ whole genome shotgun (WGS) entry which is preliminary data.</text>
</comment>
<dbReference type="GO" id="GO:0005886">
    <property type="term" value="C:plasma membrane"/>
    <property type="evidence" value="ECO:0007669"/>
    <property type="project" value="UniProtKB-SubCell"/>
</dbReference>
<feature type="transmembrane region" description="Helical" evidence="7">
    <location>
        <begin position="108"/>
        <end position="131"/>
    </location>
</feature>
<evidence type="ECO:0000256" key="1">
    <source>
        <dbReference type="ARBA" id="ARBA00004651"/>
    </source>
</evidence>
<name>A0A9X3MUE0_9ACTN</name>
<evidence type="ECO:0000256" key="5">
    <source>
        <dbReference type="ARBA" id="ARBA00022989"/>
    </source>
</evidence>
<feature type="transmembrane region" description="Helical" evidence="7">
    <location>
        <begin position="245"/>
        <end position="267"/>
    </location>
</feature>
<evidence type="ECO:0000256" key="4">
    <source>
        <dbReference type="ARBA" id="ARBA00022692"/>
    </source>
</evidence>
<feature type="transmembrane region" description="Helical" evidence="7">
    <location>
        <begin position="359"/>
        <end position="379"/>
    </location>
</feature>
<feature type="transmembrane region" description="Helical" evidence="7">
    <location>
        <begin position="58"/>
        <end position="76"/>
    </location>
</feature>
<feature type="transmembrane region" description="Helical" evidence="7">
    <location>
        <begin position="432"/>
        <end position="456"/>
    </location>
</feature>
<gene>
    <name evidence="8" type="ORF">OM076_14315</name>
</gene>
<keyword evidence="5 7" id="KW-1133">Transmembrane helix</keyword>
<evidence type="ECO:0000256" key="3">
    <source>
        <dbReference type="ARBA" id="ARBA00022475"/>
    </source>
</evidence>
<evidence type="ECO:0000313" key="8">
    <source>
        <dbReference type="EMBL" id="MDA0161448.1"/>
    </source>
</evidence>
<feature type="transmembrane region" description="Helical" evidence="7">
    <location>
        <begin position="176"/>
        <end position="195"/>
    </location>
</feature>
<dbReference type="Proteomes" id="UP001149140">
    <property type="component" value="Unassembled WGS sequence"/>
</dbReference>
<feature type="transmembrane region" description="Helical" evidence="7">
    <location>
        <begin position="143"/>
        <end position="164"/>
    </location>
</feature>
<organism evidence="8 9">
    <name type="scientific">Solirubrobacter ginsenosidimutans</name>
    <dbReference type="NCBI Taxonomy" id="490573"/>
    <lineage>
        <taxon>Bacteria</taxon>
        <taxon>Bacillati</taxon>
        <taxon>Actinomycetota</taxon>
        <taxon>Thermoleophilia</taxon>
        <taxon>Solirubrobacterales</taxon>
        <taxon>Solirubrobacteraceae</taxon>
        <taxon>Solirubrobacter</taxon>
    </lineage>
</organism>
<dbReference type="EMBL" id="JAPDOD010000012">
    <property type="protein sequence ID" value="MDA0161448.1"/>
    <property type="molecule type" value="Genomic_DNA"/>
</dbReference>
<dbReference type="PANTHER" id="PTHR42770:SF15">
    <property type="entry name" value="GLUTAMATE_GAMMA-AMINOBUTYRATE ANTIPORTER-RELATED"/>
    <property type="match status" value="1"/>
</dbReference>
<keyword evidence="2" id="KW-0813">Transport</keyword>
<keyword evidence="9" id="KW-1185">Reference proteome</keyword>
<dbReference type="PANTHER" id="PTHR42770">
    <property type="entry name" value="AMINO ACID TRANSPORTER-RELATED"/>
    <property type="match status" value="1"/>
</dbReference>
<keyword evidence="4 7" id="KW-0812">Transmembrane</keyword>
<dbReference type="InterPro" id="IPR050367">
    <property type="entry name" value="APC_superfamily"/>
</dbReference>
<dbReference type="InterPro" id="IPR002293">
    <property type="entry name" value="AA/rel_permease1"/>
</dbReference>
<reference evidence="8" key="1">
    <citation type="submission" date="2022-10" db="EMBL/GenBank/DDBJ databases">
        <title>The WGS of Solirubrobacter ginsenosidimutans DSM 21036.</title>
        <authorList>
            <person name="Jiang Z."/>
        </authorList>
    </citation>
    <scope>NUCLEOTIDE SEQUENCE</scope>
    <source>
        <strain evidence="8">DSM 21036</strain>
    </source>
</reference>
<dbReference type="Pfam" id="PF13520">
    <property type="entry name" value="AA_permease_2"/>
    <property type="match status" value="1"/>
</dbReference>
<feature type="transmembrane region" description="Helical" evidence="7">
    <location>
        <begin position="476"/>
        <end position="497"/>
    </location>
</feature>
<keyword evidence="6 7" id="KW-0472">Membrane</keyword>
<evidence type="ECO:0000256" key="2">
    <source>
        <dbReference type="ARBA" id="ARBA00022448"/>
    </source>
</evidence>
<feature type="transmembrane region" description="Helical" evidence="7">
    <location>
        <begin position="32"/>
        <end position="52"/>
    </location>
</feature>
<sequence length="521" mass="55850">MSLEPHAAEAVIVETQAALDEKSKLKKHFGRFDMLFFLICTLVGVDTLGAVASNGPEGFTWLIVLAVLFFVPYALLTAELGAAFTDEGGCYVWTKLAWGRFVASINSVLYWLSNPVWMGGLLCITAVTTFNTFFGDLGNVGQYLFSLAFIWFGVWAAILSFGVGKWIPTLGAWARIALLSFFTFSVILYAINHGLHSPALSEFSPSYTLFIGLVPLLFFNFVGFELPSAAGDEMKDPQKDVPFTVIRAAVTSVVLYGVPILAIIMVLPAAQITGLGGFIDAMKTVFTVYGGSVASDGTATLTGFGEVLGKITAAAFILVLLSSGTTWLMGSDRSQAVAGYDGGGPRVLGTFSKKYGTPIVVNFLSGTVSTIVMILAFQLSGGDAEKYFNAVLNVVLLFTTVSYLAIFPALIKLRYSHGHVYRPYKVPFGMAGVWICGCLTTFWALFASLVGFFPGLGDGGLLNDDALPEGFSRGTFELVVFIPFAITLLIGIGFYIAGRNTRRQLAPAAPPVLPPNIQPVS</sequence>
<dbReference type="PIRSF" id="PIRSF006060">
    <property type="entry name" value="AA_transporter"/>
    <property type="match status" value="1"/>
</dbReference>
<evidence type="ECO:0000256" key="7">
    <source>
        <dbReference type="SAM" id="Phobius"/>
    </source>
</evidence>
<feature type="transmembrane region" description="Helical" evidence="7">
    <location>
        <begin position="207"/>
        <end position="224"/>
    </location>
</feature>
<evidence type="ECO:0000313" key="9">
    <source>
        <dbReference type="Proteomes" id="UP001149140"/>
    </source>
</evidence>
<dbReference type="RefSeq" id="WP_270040658.1">
    <property type="nucleotide sequence ID" value="NZ_JAPDOD010000012.1"/>
</dbReference>
<comment type="subcellular location">
    <subcellularLocation>
        <location evidence="1">Cell membrane</location>
        <topology evidence="1">Multi-pass membrane protein</topology>
    </subcellularLocation>
</comment>
<proteinExistence type="predicted"/>